<evidence type="ECO:0000313" key="2">
    <source>
        <dbReference type="Proteomes" id="UP000680206"/>
    </source>
</evidence>
<organism evidence="1 2">
    <name type="scientific">Actinomadura violacea</name>
    <dbReference type="NCBI Taxonomy" id="2819934"/>
    <lineage>
        <taxon>Bacteria</taxon>
        <taxon>Bacillati</taxon>
        <taxon>Actinomycetota</taxon>
        <taxon>Actinomycetes</taxon>
        <taxon>Streptosporangiales</taxon>
        <taxon>Thermomonosporaceae</taxon>
        <taxon>Actinomadura</taxon>
    </lineage>
</organism>
<accession>A0ABS3S5H4</accession>
<dbReference type="RefSeq" id="WP_208250677.1">
    <property type="nucleotide sequence ID" value="NZ_JAGEPF010000033.1"/>
</dbReference>
<dbReference type="Proteomes" id="UP000680206">
    <property type="component" value="Unassembled WGS sequence"/>
</dbReference>
<name>A0ABS3S5H4_9ACTN</name>
<proteinExistence type="predicted"/>
<dbReference type="EMBL" id="JAGEPF010000033">
    <property type="protein sequence ID" value="MBO2464255.1"/>
    <property type="molecule type" value="Genomic_DNA"/>
</dbReference>
<reference evidence="1 2" key="1">
    <citation type="submission" date="2021-03" db="EMBL/GenBank/DDBJ databases">
        <title>Actinomadura violae sp. nov., isolated from lichen in Thailand.</title>
        <authorList>
            <person name="Kanchanasin P."/>
            <person name="Saeng-In P."/>
            <person name="Phongsopitanun W."/>
            <person name="Yuki M."/>
            <person name="Kudo T."/>
            <person name="Ohkuma M."/>
            <person name="Tanasupawat S."/>
        </authorList>
    </citation>
    <scope>NUCLEOTIDE SEQUENCE [LARGE SCALE GENOMIC DNA]</scope>
    <source>
        <strain evidence="1 2">LCR2-06</strain>
    </source>
</reference>
<protein>
    <submittedName>
        <fullName evidence="1">Uncharacterized protein</fullName>
    </submittedName>
</protein>
<comment type="caution">
    <text evidence="1">The sequence shown here is derived from an EMBL/GenBank/DDBJ whole genome shotgun (WGS) entry which is preliminary data.</text>
</comment>
<keyword evidence="2" id="KW-1185">Reference proteome</keyword>
<evidence type="ECO:0000313" key="1">
    <source>
        <dbReference type="EMBL" id="MBO2464255.1"/>
    </source>
</evidence>
<gene>
    <name evidence="1" type="ORF">J4709_42460</name>
</gene>
<sequence>MYSAAVEALYAAFADVPRPARVHGCPCCVAVDEDRPLLARPPRDLAAGDLARYAAKALNTWGDEDDFRYFAPRLLELAADDAFAYPDPEIVFGKLARAGWERWPQRDAVAAFLGAFWTRSLAAHPGPLRIRTALCALGCAAGDVSSQLTEWSRLPSGAAIRHLHDFATEDLTWKRGRLAPRIACQGRPYEQVAAWLFEGAAARAVGDAFARTDDEETLAVLTRIDSALRGLP</sequence>